<protein>
    <submittedName>
        <fullName evidence="1">Uncharacterized protein</fullName>
    </submittedName>
</protein>
<accession>A0A0G0AWC3</accession>
<sequence length="60" mass="6942">MTENVPKGISKKDINHKLDQEFLRRLQVNFIVEGFKETQALVQKAQEKKDSNLKNNKANS</sequence>
<reference evidence="1 2" key="1">
    <citation type="journal article" date="2015" name="Nature">
        <title>rRNA introns, odd ribosomes, and small enigmatic genomes across a large radiation of phyla.</title>
        <authorList>
            <person name="Brown C.T."/>
            <person name="Hug L.A."/>
            <person name="Thomas B.C."/>
            <person name="Sharon I."/>
            <person name="Castelle C.J."/>
            <person name="Singh A."/>
            <person name="Wilkins M.J."/>
            <person name="Williams K.H."/>
            <person name="Banfield J.F."/>
        </authorList>
    </citation>
    <scope>NUCLEOTIDE SEQUENCE [LARGE SCALE GENOMIC DNA]</scope>
</reference>
<organism evidence="1 2">
    <name type="scientific">Candidatus Woesebacteria bacterium GW2011_GWC2_31_9</name>
    <dbReference type="NCBI Taxonomy" id="1618586"/>
    <lineage>
        <taxon>Bacteria</taxon>
        <taxon>Candidatus Woeseibacteriota</taxon>
    </lineage>
</organism>
<evidence type="ECO:0000313" key="2">
    <source>
        <dbReference type="Proteomes" id="UP000034803"/>
    </source>
</evidence>
<dbReference type="AlphaFoldDB" id="A0A0G0AWC3"/>
<dbReference type="EMBL" id="LBOI01000020">
    <property type="protein sequence ID" value="KKP30915.1"/>
    <property type="molecule type" value="Genomic_DNA"/>
</dbReference>
<comment type="caution">
    <text evidence="1">The sequence shown here is derived from an EMBL/GenBank/DDBJ whole genome shotgun (WGS) entry which is preliminary data.</text>
</comment>
<proteinExistence type="predicted"/>
<gene>
    <name evidence="1" type="ORF">UR21_C0020G0010</name>
</gene>
<evidence type="ECO:0000313" key="1">
    <source>
        <dbReference type="EMBL" id="KKP30915.1"/>
    </source>
</evidence>
<name>A0A0G0AWC3_9BACT</name>
<dbReference type="Proteomes" id="UP000034803">
    <property type="component" value="Unassembled WGS sequence"/>
</dbReference>